<feature type="domain" description="AMP-binding enzyme C-terminal" evidence="6">
    <location>
        <begin position="535"/>
        <end position="606"/>
    </location>
</feature>
<dbReference type="InterPro" id="IPR005914">
    <property type="entry name" value="Acac_CoA_synth"/>
</dbReference>
<dbReference type="Pfam" id="PF16177">
    <property type="entry name" value="ACAS_N"/>
    <property type="match status" value="1"/>
</dbReference>
<accession>A0ABN2QWR0</accession>
<comment type="caution">
    <text evidence="8">The sequence shown here is derived from an EMBL/GenBank/DDBJ whole genome shotgun (WGS) entry which is preliminary data.</text>
</comment>
<proteinExistence type="inferred from homology"/>
<evidence type="ECO:0000259" key="6">
    <source>
        <dbReference type="Pfam" id="PF13193"/>
    </source>
</evidence>
<dbReference type="InterPro" id="IPR025110">
    <property type="entry name" value="AMP-bd_C"/>
</dbReference>
<evidence type="ECO:0000256" key="4">
    <source>
        <dbReference type="ARBA" id="ARBA00022840"/>
    </source>
</evidence>
<organism evidence="8 9">
    <name type="scientific">Amycolatopsis minnesotensis</name>
    <dbReference type="NCBI Taxonomy" id="337894"/>
    <lineage>
        <taxon>Bacteria</taxon>
        <taxon>Bacillati</taxon>
        <taxon>Actinomycetota</taxon>
        <taxon>Actinomycetes</taxon>
        <taxon>Pseudonocardiales</taxon>
        <taxon>Pseudonocardiaceae</taxon>
        <taxon>Amycolatopsis</taxon>
    </lineage>
</organism>
<keyword evidence="4" id="KW-0067">ATP-binding</keyword>
<dbReference type="InterPro" id="IPR042099">
    <property type="entry name" value="ANL_N_sf"/>
</dbReference>
<evidence type="ECO:0000259" key="7">
    <source>
        <dbReference type="Pfam" id="PF16177"/>
    </source>
</evidence>
<feature type="domain" description="Acetyl-coenzyme A synthetase N-terminal" evidence="7">
    <location>
        <begin position="38"/>
        <end position="92"/>
    </location>
</feature>
<dbReference type="InterPro" id="IPR032387">
    <property type="entry name" value="ACAS_N"/>
</dbReference>
<evidence type="ECO:0000259" key="5">
    <source>
        <dbReference type="Pfam" id="PF00501"/>
    </source>
</evidence>
<keyword evidence="3" id="KW-0547">Nucleotide-binding</keyword>
<dbReference type="PANTHER" id="PTHR42921:SF1">
    <property type="entry name" value="ACETOACETYL-COA SYNTHETASE"/>
    <property type="match status" value="1"/>
</dbReference>
<gene>
    <name evidence="8" type="ORF">GCM10009754_32400</name>
</gene>
<dbReference type="InterPro" id="IPR020845">
    <property type="entry name" value="AMP-binding_CS"/>
</dbReference>
<keyword evidence="2 8" id="KW-0436">Ligase</keyword>
<dbReference type="PROSITE" id="PS00455">
    <property type="entry name" value="AMP_BINDING"/>
    <property type="match status" value="1"/>
</dbReference>
<dbReference type="InterPro" id="IPR000873">
    <property type="entry name" value="AMP-dep_synth/lig_dom"/>
</dbReference>
<protein>
    <submittedName>
        <fullName evidence="8">Acetoacetate--CoA ligase</fullName>
    </submittedName>
</protein>
<dbReference type="Pfam" id="PF13193">
    <property type="entry name" value="AMP-binding_C"/>
    <property type="match status" value="1"/>
</dbReference>
<comment type="similarity">
    <text evidence="1">Belongs to the ATP-dependent AMP-binding enzyme family.</text>
</comment>
<dbReference type="NCBIfam" id="TIGR01217">
    <property type="entry name" value="ac_ac_CoA_syn"/>
    <property type="match status" value="1"/>
</dbReference>
<sequence>MTGQPLRIPSAAEAEKARITDFARYASARTGRDLTGEYRTLWEWSVRDLDGFWSAVWDYFGLPARPEDQPALATEAMPGSVWFPGSTLNYAAEVFRGRDDVGTAVVAVTEDDAPVEVSWGELRRQVASVAASLTELGVSPGDRVVGYLPNSAEAVVAFLAAASLGAIWAGCGLDYGGSAARTRFAQLEPAVLITTTRSVHGGRIIDRTADIAGLRAGLPSLVATVVVDGAASVPGAIPWSSITGGDGALAPVPVPFEHPLWVLFSSGTTGRPKGMVHSHGGVVLEQLKHSAFHQNLRPGDRILWYTTPSWMLWNSLVGALLVGATAVCYDGSPAFRRPDALWRLAARLRVTVLGTSPGYLASCRKAGARLGDHDLVTLVRLGVTGSAFPPDLHRWVDGELGRRVQVVSSSGGTDVVTAFASAAPTTPVWAGELSAPCLGVALDSLGHTGKPVRDAVGELVVRRPMPSMPVRFWNDPDGARYRDAYFGTFPGVWRHGDWITMTGHGSVIVHGRSDATLNRHGVRMGSGDIYGPVEELEEIQDALVVGVEQSDGGYWMPLFVTTVDGVELDEALRQRIREAIRHRASPRHVPDEIIAAPGIPRTRTGKKLEVPVKRLLRGDDPDTVVDPGSIDRPDLIGWYRHIGIAHRASPTAAT</sequence>
<reference evidence="8 9" key="1">
    <citation type="journal article" date="2019" name="Int. J. Syst. Evol. Microbiol.">
        <title>The Global Catalogue of Microorganisms (GCM) 10K type strain sequencing project: providing services to taxonomists for standard genome sequencing and annotation.</title>
        <authorList>
            <consortium name="The Broad Institute Genomics Platform"/>
            <consortium name="The Broad Institute Genome Sequencing Center for Infectious Disease"/>
            <person name="Wu L."/>
            <person name="Ma J."/>
        </authorList>
    </citation>
    <scope>NUCLEOTIDE SEQUENCE [LARGE SCALE GENOMIC DNA]</scope>
    <source>
        <strain evidence="8 9">JCM 14545</strain>
    </source>
</reference>
<dbReference type="GO" id="GO:0016874">
    <property type="term" value="F:ligase activity"/>
    <property type="evidence" value="ECO:0007669"/>
    <property type="project" value="UniProtKB-KW"/>
</dbReference>
<keyword evidence="9" id="KW-1185">Reference proteome</keyword>
<dbReference type="Proteomes" id="UP001501116">
    <property type="component" value="Unassembled WGS sequence"/>
</dbReference>
<dbReference type="NCBIfam" id="NF002937">
    <property type="entry name" value="PRK03584.1"/>
    <property type="match status" value="1"/>
</dbReference>
<evidence type="ECO:0000256" key="1">
    <source>
        <dbReference type="ARBA" id="ARBA00006432"/>
    </source>
</evidence>
<dbReference type="SUPFAM" id="SSF56801">
    <property type="entry name" value="Acetyl-CoA synthetase-like"/>
    <property type="match status" value="1"/>
</dbReference>
<dbReference type="Gene3D" id="3.40.50.12780">
    <property type="entry name" value="N-terminal domain of ligase-like"/>
    <property type="match status" value="1"/>
</dbReference>
<dbReference type="Gene3D" id="3.30.300.30">
    <property type="match status" value="1"/>
</dbReference>
<dbReference type="RefSeq" id="WP_344418474.1">
    <property type="nucleotide sequence ID" value="NZ_BAAANN010000011.1"/>
</dbReference>
<evidence type="ECO:0000313" key="8">
    <source>
        <dbReference type="EMBL" id="GAA1959421.1"/>
    </source>
</evidence>
<evidence type="ECO:0000256" key="2">
    <source>
        <dbReference type="ARBA" id="ARBA00022598"/>
    </source>
</evidence>
<dbReference type="Pfam" id="PF00501">
    <property type="entry name" value="AMP-binding"/>
    <property type="match status" value="1"/>
</dbReference>
<dbReference type="EMBL" id="BAAANN010000011">
    <property type="protein sequence ID" value="GAA1959421.1"/>
    <property type="molecule type" value="Genomic_DNA"/>
</dbReference>
<name>A0ABN2QWR0_9PSEU</name>
<evidence type="ECO:0000256" key="3">
    <source>
        <dbReference type="ARBA" id="ARBA00022741"/>
    </source>
</evidence>
<dbReference type="PANTHER" id="PTHR42921">
    <property type="entry name" value="ACETOACETYL-COA SYNTHETASE"/>
    <property type="match status" value="1"/>
</dbReference>
<dbReference type="InterPro" id="IPR045851">
    <property type="entry name" value="AMP-bd_C_sf"/>
</dbReference>
<feature type="domain" description="AMP-dependent synthetase/ligase" evidence="5">
    <location>
        <begin position="107"/>
        <end position="464"/>
    </location>
</feature>
<evidence type="ECO:0000313" key="9">
    <source>
        <dbReference type="Proteomes" id="UP001501116"/>
    </source>
</evidence>